<evidence type="ECO:0000313" key="1">
    <source>
        <dbReference type="EMBL" id="CAG8776850.1"/>
    </source>
</evidence>
<reference evidence="1" key="1">
    <citation type="submission" date="2021-06" db="EMBL/GenBank/DDBJ databases">
        <authorList>
            <person name="Kallberg Y."/>
            <person name="Tangrot J."/>
            <person name="Rosling A."/>
        </authorList>
    </citation>
    <scope>NUCLEOTIDE SEQUENCE</scope>
    <source>
        <strain evidence="1">IL203A</strain>
    </source>
</reference>
<comment type="caution">
    <text evidence="1">The sequence shown here is derived from an EMBL/GenBank/DDBJ whole genome shotgun (WGS) entry which is preliminary data.</text>
</comment>
<evidence type="ECO:0000313" key="2">
    <source>
        <dbReference type="Proteomes" id="UP000789702"/>
    </source>
</evidence>
<name>A0ACA9R4L5_9GLOM</name>
<accession>A0ACA9R4L5</accession>
<dbReference type="EMBL" id="CAJVPU010060351">
    <property type="protein sequence ID" value="CAG8776850.1"/>
    <property type="molecule type" value="Genomic_DNA"/>
</dbReference>
<organism evidence="1 2">
    <name type="scientific">Dentiscutata heterogama</name>
    <dbReference type="NCBI Taxonomy" id="1316150"/>
    <lineage>
        <taxon>Eukaryota</taxon>
        <taxon>Fungi</taxon>
        <taxon>Fungi incertae sedis</taxon>
        <taxon>Mucoromycota</taxon>
        <taxon>Glomeromycotina</taxon>
        <taxon>Glomeromycetes</taxon>
        <taxon>Diversisporales</taxon>
        <taxon>Gigasporaceae</taxon>
        <taxon>Dentiscutata</taxon>
    </lineage>
</organism>
<feature type="non-terminal residue" evidence="1">
    <location>
        <position position="93"/>
    </location>
</feature>
<keyword evidence="2" id="KW-1185">Reference proteome</keyword>
<dbReference type="Proteomes" id="UP000789702">
    <property type="component" value="Unassembled WGS sequence"/>
</dbReference>
<gene>
    <name evidence="1" type="ORF">DHETER_LOCUS16171</name>
</gene>
<protein>
    <submittedName>
        <fullName evidence="1">11016_t:CDS:1</fullName>
    </submittedName>
</protein>
<sequence>PTPALRTSSNSTRSLLERYEVIENRKEKLSSDLKMFEALIKIINDNIENDRLYETYKTLRQLLIDKTAACNEVLNARRQQRTWKSQKSKKLAF</sequence>
<proteinExistence type="predicted"/>
<feature type="non-terminal residue" evidence="1">
    <location>
        <position position="1"/>
    </location>
</feature>